<evidence type="ECO:0000313" key="8">
    <source>
        <dbReference type="Proteomes" id="UP000189513"/>
    </source>
</evidence>
<reference evidence="8" key="1">
    <citation type="journal article" date="2017" name="Genome Announc.">
        <title>Genome sequences of Cyberlindnera fabianii 65, Pichia kudriavzevii 129, and Saccharomyces cerevisiae 131 isolated from fermented masau fruits in Zimbabwe.</title>
        <authorList>
            <person name="van Rijswijck I.M.H."/>
            <person name="Derks M.F.L."/>
            <person name="Abee T."/>
            <person name="de Ridder D."/>
            <person name="Smid E.J."/>
        </authorList>
    </citation>
    <scope>NUCLEOTIDE SEQUENCE [LARGE SCALE GENOMIC DNA]</scope>
    <source>
        <strain evidence="8">65</strain>
    </source>
</reference>
<evidence type="ECO:0000256" key="2">
    <source>
        <dbReference type="ARBA" id="ARBA00022692"/>
    </source>
</evidence>
<evidence type="ECO:0000256" key="5">
    <source>
        <dbReference type="SAM" id="MobiDB-lite"/>
    </source>
</evidence>
<evidence type="ECO:0000313" key="7">
    <source>
        <dbReference type="EMBL" id="ONH65428.1"/>
    </source>
</evidence>
<keyword evidence="8" id="KW-1185">Reference proteome</keyword>
<dbReference type="GO" id="GO:0016491">
    <property type="term" value="F:oxidoreductase activity"/>
    <property type="evidence" value="ECO:0007669"/>
    <property type="project" value="InterPro"/>
</dbReference>
<dbReference type="EMBL" id="MPUK01000011">
    <property type="protein sequence ID" value="ONH65428.1"/>
    <property type="molecule type" value="Genomic_DNA"/>
</dbReference>
<evidence type="ECO:0000256" key="4">
    <source>
        <dbReference type="ARBA" id="ARBA00023136"/>
    </source>
</evidence>
<accession>A0A1V2L0K0</accession>
<comment type="subcellular location">
    <subcellularLocation>
        <location evidence="1">Membrane</location>
    </subcellularLocation>
</comment>
<gene>
    <name evidence="7" type="ORF">BON22_4637</name>
</gene>
<feature type="region of interest" description="Disordered" evidence="5">
    <location>
        <begin position="137"/>
        <end position="190"/>
    </location>
</feature>
<dbReference type="PANTHER" id="PTHR11863">
    <property type="entry name" value="STEROL DESATURASE"/>
    <property type="match status" value="1"/>
</dbReference>
<feature type="domain" description="Fatty acid hydroxylase" evidence="6">
    <location>
        <begin position="1"/>
        <end position="87"/>
    </location>
</feature>
<feature type="compositionally biased region" description="Polar residues" evidence="5">
    <location>
        <begin position="138"/>
        <end position="158"/>
    </location>
</feature>
<evidence type="ECO:0000256" key="1">
    <source>
        <dbReference type="ARBA" id="ARBA00004370"/>
    </source>
</evidence>
<keyword evidence="3" id="KW-1133">Transmembrane helix</keyword>
<dbReference type="GO" id="GO:0008610">
    <property type="term" value="P:lipid biosynthetic process"/>
    <property type="evidence" value="ECO:0007669"/>
    <property type="project" value="InterPro"/>
</dbReference>
<dbReference type="VEuPathDB" id="FungiDB:BON22_4637"/>
<dbReference type="Proteomes" id="UP000189513">
    <property type="component" value="Unassembled WGS sequence"/>
</dbReference>
<evidence type="ECO:0000259" key="6">
    <source>
        <dbReference type="Pfam" id="PF04116"/>
    </source>
</evidence>
<protein>
    <submittedName>
        <fullName evidence="7">Sphingolipid C4-hydroxylase SUR2</fullName>
    </submittedName>
</protein>
<evidence type="ECO:0000256" key="3">
    <source>
        <dbReference type="ARBA" id="ARBA00022989"/>
    </source>
</evidence>
<dbReference type="GO" id="GO:0016020">
    <property type="term" value="C:membrane"/>
    <property type="evidence" value="ECO:0007669"/>
    <property type="project" value="UniProtKB-SubCell"/>
</dbReference>
<dbReference type="Pfam" id="PF04116">
    <property type="entry name" value="FA_hydroxylase"/>
    <property type="match status" value="1"/>
</dbReference>
<name>A0A1V2L0K0_CYBFA</name>
<dbReference type="GO" id="GO:0005506">
    <property type="term" value="F:iron ion binding"/>
    <property type="evidence" value="ECO:0007669"/>
    <property type="project" value="InterPro"/>
</dbReference>
<proteinExistence type="predicted"/>
<dbReference type="InterPro" id="IPR006694">
    <property type="entry name" value="Fatty_acid_hydroxylase"/>
</dbReference>
<keyword evidence="2" id="KW-0812">Transmembrane</keyword>
<comment type="caution">
    <text evidence="7">The sequence shown here is derived from an EMBL/GenBank/DDBJ whole genome shotgun (WGS) entry which is preliminary data.</text>
</comment>
<dbReference type="AlphaFoldDB" id="A0A1V2L0K0"/>
<sequence length="190" mass="22244">MHMNKTLYKHFHSRHHRLYVPYAFGALYNDPVEGFLLDTAGTGLAGLLTGLTPREQLVLYTFSTLKTVDDHCGYALPYDPFQLWYKTNFSQPFFTFWDIFQNTRYTDLDKYREEQKQVTIEKYKQFLHDREQQKKQKMNSIYGTTSVNASGNTLITKQKNTDESAPESTEVHSEDTAETTEDEVEEKKDK</sequence>
<organism evidence="7 8">
    <name type="scientific">Cyberlindnera fabianii</name>
    <name type="common">Yeast</name>
    <name type="synonym">Hansenula fabianii</name>
    <dbReference type="NCBI Taxonomy" id="36022"/>
    <lineage>
        <taxon>Eukaryota</taxon>
        <taxon>Fungi</taxon>
        <taxon>Dikarya</taxon>
        <taxon>Ascomycota</taxon>
        <taxon>Saccharomycotina</taxon>
        <taxon>Saccharomycetes</taxon>
        <taxon>Phaffomycetales</taxon>
        <taxon>Phaffomycetaceae</taxon>
        <taxon>Cyberlindnera</taxon>
    </lineage>
</organism>
<dbReference type="STRING" id="36022.A0A1V2L0K0"/>
<dbReference type="InterPro" id="IPR050307">
    <property type="entry name" value="Sterol_Desaturase_Related"/>
</dbReference>
<keyword evidence="4" id="KW-0472">Membrane</keyword>